<organism evidence="3 4">
    <name type="scientific">Batillaria attramentaria</name>
    <dbReference type="NCBI Taxonomy" id="370345"/>
    <lineage>
        <taxon>Eukaryota</taxon>
        <taxon>Metazoa</taxon>
        <taxon>Spiralia</taxon>
        <taxon>Lophotrochozoa</taxon>
        <taxon>Mollusca</taxon>
        <taxon>Gastropoda</taxon>
        <taxon>Caenogastropoda</taxon>
        <taxon>Sorbeoconcha</taxon>
        <taxon>Cerithioidea</taxon>
        <taxon>Batillariidae</taxon>
        <taxon>Batillaria</taxon>
    </lineage>
</organism>
<evidence type="ECO:0000256" key="1">
    <source>
        <dbReference type="ARBA" id="ARBA00010617"/>
    </source>
</evidence>
<dbReference type="Gene3D" id="1.10.630.10">
    <property type="entry name" value="Cytochrome P450"/>
    <property type="match status" value="1"/>
</dbReference>
<comment type="caution">
    <text evidence="3">The sequence shown here is derived from an EMBL/GenBank/DDBJ whole genome shotgun (WGS) entry which is preliminary data.</text>
</comment>
<dbReference type="InterPro" id="IPR050196">
    <property type="entry name" value="Cytochrome_P450_Monoox"/>
</dbReference>
<keyword evidence="2" id="KW-1133">Transmembrane helix</keyword>
<dbReference type="InterPro" id="IPR001128">
    <property type="entry name" value="Cyt_P450"/>
</dbReference>
<proteinExistence type="inferred from homology"/>
<keyword evidence="2" id="KW-0472">Membrane</keyword>
<reference evidence="3 4" key="1">
    <citation type="journal article" date="2023" name="Sci. Data">
        <title>Genome assembly of the Korean intertidal mud-creeper Batillaria attramentaria.</title>
        <authorList>
            <person name="Patra A.K."/>
            <person name="Ho P.T."/>
            <person name="Jun S."/>
            <person name="Lee S.J."/>
            <person name="Kim Y."/>
            <person name="Won Y.J."/>
        </authorList>
    </citation>
    <scope>NUCLEOTIDE SEQUENCE [LARGE SCALE GENOMIC DNA]</scope>
    <source>
        <strain evidence="3">Wonlab-2016</strain>
    </source>
</reference>
<accession>A0ABD0L653</accession>
<dbReference type="Pfam" id="PF00067">
    <property type="entry name" value="p450"/>
    <property type="match status" value="1"/>
</dbReference>
<evidence type="ECO:0000313" key="4">
    <source>
        <dbReference type="Proteomes" id="UP001519460"/>
    </source>
</evidence>
<dbReference type="PANTHER" id="PTHR24291:SF201">
    <property type="entry name" value="CYTOCHROME P450, FAMILY 4, SUBFAMILY B, POLYPEPTIDE 7"/>
    <property type="match status" value="1"/>
</dbReference>
<evidence type="ECO:0000313" key="3">
    <source>
        <dbReference type="EMBL" id="KAK7494592.1"/>
    </source>
</evidence>
<dbReference type="InterPro" id="IPR036396">
    <property type="entry name" value="Cyt_P450_sf"/>
</dbReference>
<dbReference type="PANTHER" id="PTHR24291">
    <property type="entry name" value="CYTOCHROME P450 FAMILY 4"/>
    <property type="match status" value="1"/>
</dbReference>
<dbReference type="Proteomes" id="UP001519460">
    <property type="component" value="Unassembled WGS sequence"/>
</dbReference>
<protein>
    <recommendedName>
        <fullName evidence="5">Cytochrome P450</fullName>
    </recommendedName>
</protein>
<evidence type="ECO:0008006" key="5">
    <source>
        <dbReference type="Google" id="ProtNLM"/>
    </source>
</evidence>
<name>A0ABD0L653_9CAEN</name>
<feature type="transmembrane region" description="Helical" evidence="2">
    <location>
        <begin position="12"/>
        <end position="32"/>
    </location>
</feature>
<dbReference type="AlphaFoldDB" id="A0ABD0L653"/>
<gene>
    <name evidence="3" type="ORF">BaRGS_00014245</name>
</gene>
<comment type="similarity">
    <text evidence="1">Belongs to the cytochrome P450 family.</text>
</comment>
<dbReference type="SUPFAM" id="SSF48264">
    <property type="entry name" value="Cytochrome P450"/>
    <property type="match status" value="1"/>
</dbReference>
<keyword evidence="2" id="KW-0812">Transmembrane</keyword>
<dbReference type="EMBL" id="JACVVK020000082">
    <property type="protein sequence ID" value="KAK7494592.1"/>
    <property type="molecule type" value="Genomic_DNA"/>
</dbReference>
<keyword evidence="4" id="KW-1185">Reference proteome</keyword>
<sequence length="305" mass="35422">MVVGFPSMSPLAQAVVVVVVTTAMVQFVRRLLAYRSYFTFFNKLPGETDFSWIWGNLHKLKDLTYPEKLNYLQQLNTKYPKFYRLWRGPFYASLSLNHPDTVRQLLKTSEPKARWYKFGLPWLGESLLIASGSKWARSRRLLTPAFHFDILKPYVAVSNAACDVMLQKIEKHAETKKSIEMFGVISLCTFDVILQCAMSYKDDIQLKGDSHPYVQAVTELTELWSERGRNPLVYRDFIFFLTKKGRRFKQLCDFVHSIAEKIIQTRKEGLERDGPPQKRYLDFLDILLTAKDDNGQGMTPLDIRN</sequence>
<evidence type="ECO:0000256" key="2">
    <source>
        <dbReference type="SAM" id="Phobius"/>
    </source>
</evidence>